<feature type="domain" description="Ig-like" evidence="11">
    <location>
        <begin position="345"/>
        <end position="431"/>
    </location>
</feature>
<dbReference type="GO" id="GO:0005886">
    <property type="term" value="C:plasma membrane"/>
    <property type="evidence" value="ECO:0007669"/>
    <property type="project" value="TreeGrafter"/>
</dbReference>
<feature type="domain" description="Fibronectin type-III" evidence="12">
    <location>
        <begin position="549"/>
        <end position="644"/>
    </location>
</feature>
<dbReference type="Pfam" id="PF07679">
    <property type="entry name" value="I-set"/>
    <property type="match status" value="3"/>
</dbReference>
<dbReference type="InterPro" id="IPR003598">
    <property type="entry name" value="Ig_sub2"/>
</dbReference>
<dbReference type="GO" id="GO:0030424">
    <property type="term" value="C:axon"/>
    <property type="evidence" value="ECO:0007669"/>
    <property type="project" value="TreeGrafter"/>
</dbReference>
<dbReference type="InterPro" id="IPR036179">
    <property type="entry name" value="Ig-like_dom_sf"/>
</dbReference>
<feature type="compositionally biased region" description="Low complexity" evidence="9">
    <location>
        <begin position="1178"/>
        <end position="1193"/>
    </location>
</feature>
<feature type="region of interest" description="Disordered" evidence="9">
    <location>
        <begin position="1025"/>
        <end position="1051"/>
    </location>
</feature>
<keyword evidence="3" id="KW-0732">Signal</keyword>
<organism evidence="13 14">
    <name type="scientific">Rhipicephalus microplus</name>
    <name type="common">Cattle tick</name>
    <name type="synonym">Boophilus microplus</name>
    <dbReference type="NCBI Taxonomy" id="6941"/>
    <lineage>
        <taxon>Eukaryota</taxon>
        <taxon>Metazoa</taxon>
        <taxon>Ecdysozoa</taxon>
        <taxon>Arthropoda</taxon>
        <taxon>Chelicerata</taxon>
        <taxon>Arachnida</taxon>
        <taxon>Acari</taxon>
        <taxon>Parasitiformes</taxon>
        <taxon>Ixodida</taxon>
        <taxon>Ixodoidea</taxon>
        <taxon>Ixodidae</taxon>
        <taxon>Rhipicephalinae</taxon>
        <taxon>Rhipicephalus</taxon>
        <taxon>Boophilus</taxon>
    </lineage>
</organism>
<keyword evidence="7" id="KW-1015">Disulfide bond</keyword>
<feature type="region of interest" description="Disordered" evidence="9">
    <location>
        <begin position="1072"/>
        <end position="1095"/>
    </location>
</feature>
<evidence type="ECO:0000256" key="6">
    <source>
        <dbReference type="ARBA" id="ARBA00023136"/>
    </source>
</evidence>
<dbReference type="InterPro" id="IPR013783">
    <property type="entry name" value="Ig-like_fold"/>
</dbReference>
<dbReference type="GO" id="GO:0007156">
    <property type="term" value="P:homophilic cell adhesion via plasma membrane adhesion molecules"/>
    <property type="evidence" value="ECO:0007669"/>
    <property type="project" value="TreeGrafter"/>
</dbReference>
<reference evidence="13" key="2">
    <citation type="submission" date="2021-09" db="EMBL/GenBank/DDBJ databases">
        <authorList>
            <person name="Jia N."/>
            <person name="Wang J."/>
            <person name="Shi W."/>
            <person name="Du L."/>
            <person name="Sun Y."/>
            <person name="Zhan W."/>
            <person name="Jiang J."/>
            <person name="Wang Q."/>
            <person name="Zhang B."/>
            <person name="Ji P."/>
            <person name="Sakyi L.B."/>
            <person name="Cui X."/>
            <person name="Yuan T."/>
            <person name="Jiang B."/>
            <person name="Yang W."/>
            <person name="Lam T.T.-Y."/>
            <person name="Chang Q."/>
            <person name="Ding S."/>
            <person name="Wang X."/>
            <person name="Zhu J."/>
            <person name="Ruan X."/>
            <person name="Zhao L."/>
            <person name="Wei J."/>
            <person name="Que T."/>
            <person name="Du C."/>
            <person name="Cheng J."/>
            <person name="Dai P."/>
            <person name="Han X."/>
            <person name="Huang E."/>
            <person name="Gao Y."/>
            <person name="Liu J."/>
            <person name="Shao H."/>
            <person name="Ye R."/>
            <person name="Li L."/>
            <person name="Wei W."/>
            <person name="Wang X."/>
            <person name="Wang C."/>
            <person name="Huo Q."/>
            <person name="Li W."/>
            <person name="Guo W."/>
            <person name="Chen H."/>
            <person name="Chen S."/>
            <person name="Zhou L."/>
            <person name="Zhou L."/>
            <person name="Ni X."/>
            <person name="Tian J."/>
            <person name="Zhou Y."/>
            <person name="Sheng Y."/>
            <person name="Liu T."/>
            <person name="Pan Y."/>
            <person name="Xia L."/>
            <person name="Li J."/>
            <person name="Zhao F."/>
            <person name="Cao W."/>
        </authorList>
    </citation>
    <scope>NUCLEOTIDE SEQUENCE</scope>
    <source>
        <strain evidence="13">Rmic-2018</strain>
        <tissue evidence="13">Larvae</tissue>
    </source>
</reference>
<dbReference type="SMART" id="SM00060">
    <property type="entry name" value="FN3"/>
    <property type="match status" value="3"/>
</dbReference>
<dbReference type="CDD" id="cd00063">
    <property type="entry name" value="FN3"/>
    <property type="match status" value="3"/>
</dbReference>
<evidence type="ECO:0000256" key="8">
    <source>
        <dbReference type="ARBA" id="ARBA00023319"/>
    </source>
</evidence>
<dbReference type="PROSITE" id="PS50853">
    <property type="entry name" value="FN3"/>
    <property type="match status" value="3"/>
</dbReference>
<feature type="region of interest" description="Disordered" evidence="9">
    <location>
        <begin position="1167"/>
        <end position="1203"/>
    </location>
</feature>
<accession>A0A9J6CZN9</accession>
<dbReference type="EMBL" id="JABSTU010004188">
    <property type="protein sequence ID" value="KAH7964157.1"/>
    <property type="molecule type" value="Genomic_DNA"/>
</dbReference>
<evidence type="ECO:0000256" key="4">
    <source>
        <dbReference type="ARBA" id="ARBA00022737"/>
    </source>
</evidence>
<keyword evidence="5 10" id="KW-1133">Transmembrane helix</keyword>
<evidence type="ECO:0000256" key="3">
    <source>
        <dbReference type="ARBA" id="ARBA00022729"/>
    </source>
</evidence>
<comment type="subcellular location">
    <subcellularLocation>
        <location evidence="1">Membrane</location>
        <topology evidence="1">Single-pass membrane protein</topology>
    </subcellularLocation>
</comment>
<evidence type="ECO:0000313" key="13">
    <source>
        <dbReference type="EMBL" id="KAH7964157.1"/>
    </source>
</evidence>
<dbReference type="SMART" id="SM00408">
    <property type="entry name" value="IGc2"/>
    <property type="match status" value="4"/>
</dbReference>
<gene>
    <name evidence="13" type="ORF">HPB51_027605</name>
</gene>
<dbReference type="FunFam" id="2.60.40.10:FF:000043">
    <property type="entry name" value="roundabout homolog 2 isoform X2"/>
    <property type="match status" value="1"/>
</dbReference>
<dbReference type="InterPro" id="IPR013106">
    <property type="entry name" value="Ig_V-set"/>
</dbReference>
<keyword evidence="6 10" id="KW-0472">Membrane</keyword>
<feature type="domain" description="Ig-like" evidence="11">
    <location>
        <begin position="162"/>
        <end position="250"/>
    </location>
</feature>
<dbReference type="GO" id="GO:0007411">
    <property type="term" value="P:axon guidance"/>
    <property type="evidence" value="ECO:0007669"/>
    <property type="project" value="TreeGrafter"/>
</dbReference>
<evidence type="ECO:0000256" key="10">
    <source>
        <dbReference type="SAM" id="Phobius"/>
    </source>
</evidence>
<dbReference type="Pfam" id="PF00041">
    <property type="entry name" value="fn3"/>
    <property type="match status" value="2"/>
</dbReference>
<proteinExistence type="predicted"/>
<dbReference type="SUPFAM" id="SSF49265">
    <property type="entry name" value="Fibronectin type III"/>
    <property type="match status" value="2"/>
</dbReference>
<feature type="transmembrane region" description="Helical" evidence="10">
    <location>
        <begin position="876"/>
        <end position="897"/>
    </location>
</feature>
<dbReference type="PANTHER" id="PTHR10075:SF100">
    <property type="entry name" value="FASCICLIN-2"/>
    <property type="match status" value="1"/>
</dbReference>
<dbReference type="FunFam" id="2.60.40.10:FF:001807">
    <property type="entry name" value="Roundabout 1, isoform A"/>
    <property type="match status" value="1"/>
</dbReference>
<dbReference type="InterPro" id="IPR013098">
    <property type="entry name" value="Ig_I-set"/>
</dbReference>
<dbReference type="Gene3D" id="2.60.40.10">
    <property type="entry name" value="Immunoglobulins"/>
    <property type="match status" value="7"/>
</dbReference>
<evidence type="ECO:0000256" key="2">
    <source>
        <dbReference type="ARBA" id="ARBA00022692"/>
    </source>
</evidence>
<dbReference type="GO" id="GO:0070593">
    <property type="term" value="P:dendrite self-avoidance"/>
    <property type="evidence" value="ECO:0007669"/>
    <property type="project" value="TreeGrafter"/>
</dbReference>
<dbReference type="PROSITE" id="PS50835">
    <property type="entry name" value="IG_LIKE"/>
    <property type="match status" value="4"/>
</dbReference>
<feature type="region of interest" description="Disordered" evidence="9">
    <location>
        <begin position="37"/>
        <end position="62"/>
    </location>
</feature>
<feature type="compositionally biased region" description="Polar residues" evidence="9">
    <location>
        <begin position="1143"/>
        <end position="1155"/>
    </location>
</feature>
<keyword evidence="8" id="KW-0393">Immunoglobulin domain</keyword>
<reference evidence="13" key="1">
    <citation type="journal article" date="2020" name="Cell">
        <title>Large-Scale Comparative Analyses of Tick Genomes Elucidate Their Genetic Diversity and Vector Capacities.</title>
        <authorList>
            <consortium name="Tick Genome and Microbiome Consortium (TIGMIC)"/>
            <person name="Jia N."/>
            <person name="Wang J."/>
            <person name="Shi W."/>
            <person name="Du L."/>
            <person name="Sun Y."/>
            <person name="Zhan W."/>
            <person name="Jiang J.F."/>
            <person name="Wang Q."/>
            <person name="Zhang B."/>
            <person name="Ji P."/>
            <person name="Bell-Sakyi L."/>
            <person name="Cui X.M."/>
            <person name="Yuan T.T."/>
            <person name="Jiang B.G."/>
            <person name="Yang W.F."/>
            <person name="Lam T.T."/>
            <person name="Chang Q.C."/>
            <person name="Ding S.J."/>
            <person name="Wang X.J."/>
            <person name="Zhu J.G."/>
            <person name="Ruan X.D."/>
            <person name="Zhao L."/>
            <person name="Wei J.T."/>
            <person name="Ye R.Z."/>
            <person name="Que T.C."/>
            <person name="Du C.H."/>
            <person name="Zhou Y.H."/>
            <person name="Cheng J.X."/>
            <person name="Dai P.F."/>
            <person name="Guo W.B."/>
            <person name="Han X.H."/>
            <person name="Huang E.J."/>
            <person name="Li L.F."/>
            <person name="Wei W."/>
            <person name="Gao Y.C."/>
            <person name="Liu J.Z."/>
            <person name="Shao H.Z."/>
            <person name="Wang X."/>
            <person name="Wang C.C."/>
            <person name="Yang T.C."/>
            <person name="Huo Q.B."/>
            <person name="Li W."/>
            <person name="Chen H.Y."/>
            <person name="Chen S.E."/>
            <person name="Zhou L.G."/>
            <person name="Ni X.B."/>
            <person name="Tian J.H."/>
            <person name="Sheng Y."/>
            <person name="Liu T."/>
            <person name="Pan Y.S."/>
            <person name="Xia L.Y."/>
            <person name="Li J."/>
            <person name="Zhao F."/>
            <person name="Cao W.C."/>
        </authorList>
    </citation>
    <scope>NUCLEOTIDE SEQUENCE</scope>
    <source>
        <strain evidence="13">Rmic-2018</strain>
    </source>
</reference>
<dbReference type="VEuPathDB" id="VectorBase:LOC119185288"/>
<dbReference type="Proteomes" id="UP000821866">
    <property type="component" value="Unassembled WGS sequence"/>
</dbReference>
<dbReference type="FunFam" id="2.60.40.10:FF:000008">
    <property type="entry name" value="roundabout homolog 2 isoform X2"/>
    <property type="match status" value="1"/>
</dbReference>
<evidence type="ECO:0000256" key="1">
    <source>
        <dbReference type="ARBA" id="ARBA00004167"/>
    </source>
</evidence>
<dbReference type="SMART" id="SM00409">
    <property type="entry name" value="IG"/>
    <property type="match status" value="5"/>
</dbReference>
<dbReference type="InterPro" id="IPR003599">
    <property type="entry name" value="Ig_sub"/>
</dbReference>
<dbReference type="InterPro" id="IPR003961">
    <property type="entry name" value="FN3_dom"/>
</dbReference>
<feature type="compositionally biased region" description="Basic and acidic residues" evidence="9">
    <location>
        <begin position="1041"/>
        <end position="1051"/>
    </location>
</feature>
<name>A0A9J6CZN9_RHIMP</name>
<dbReference type="GO" id="GO:0098632">
    <property type="term" value="F:cell-cell adhesion mediator activity"/>
    <property type="evidence" value="ECO:0007669"/>
    <property type="project" value="TreeGrafter"/>
</dbReference>
<evidence type="ECO:0000256" key="5">
    <source>
        <dbReference type="ARBA" id="ARBA00022989"/>
    </source>
</evidence>
<evidence type="ECO:0000313" key="14">
    <source>
        <dbReference type="Proteomes" id="UP000821866"/>
    </source>
</evidence>
<dbReference type="SUPFAM" id="SSF48726">
    <property type="entry name" value="Immunoglobulin"/>
    <property type="match status" value="4"/>
</dbReference>
<dbReference type="SMART" id="SM00406">
    <property type="entry name" value="IGv"/>
    <property type="match status" value="3"/>
</dbReference>
<keyword evidence="14" id="KW-1185">Reference proteome</keyword>
<evidence type="ECO:0000259" key="12">
    <source>
        <dbReference type="PROSITE" id="PS50853"/>
    </source>
</evidence>
<dbReference type="FunFam" id="2.60.40.10:FF:000053">
    <property type="entry name" value="Roundabout guidance receptor 1"/>
    <property type="match status" value="1"/>
</dbReference>
<evidence type="ECO:0000256" key="9">
    <source>
        <dbReference type="SAM" id="MobiDB-lite"/>
    </source>
</evidence>
<dbReference type="FunFam" id="2.60.40.10:FF:000028">
    <property type="entry name" value="Neuronal cell adhesion molecule"/>
    <property type="match status" value="1"/>
</dbReference>
<evidence type="ECO:0000259" key="11">
    <source>
        <dbReference type="PROSITE" id="PS50835"/>
    </source>
</evidence>
<feature type="domain" description="Ig-like" evidence="11">
    <location>
        <begin position="255"/>
        <end position="339"/>
    </location>
</feature>
<feature type="compositionally biased region" description="Polar residues" evidence="9">
    <location>
        <begin position="1278"/>
        <end position="1307"/>
    </location>
</feature>
<dbReference type="FunFam" id="2.60.40.10:FF:001167">
    <property type="entry name" value="Roundabout 2, isoform B"/>
    <property type="match status" value="1"/>
</dbReference>
<protein>
    <submittedName>
        <fullName evidence="13">Uncharacterized protein</fullName>
    </submittedName>
</protein>
<feature type="domain" description="Fibronectin type-III" evidence="12">
    <location>
        <begin position="764"/>
        <end position="858"/>
    </location>
</feature>
<dbReference type="InterPro" id="IPR007110">
    <property type="entry name" value="Ig-like_dom"/>
</dbReference>
<feature type="domain" description="Fibronectin type-III" evidence="12">
    <location>
        <begin position="664"/>
        <end position="759"/>
    </location>
</feature>
<comment type="caution">
    <text evidence="13">The sequence shown here is derived from an EMBL/GenBank/DDBJ whole genome shotgun (WGS) entry which is preliminary data.</text>
</comment>
<evidence type="ECO:0000256" key="7">
    <source>
        <dbReference type="ARBA" id="ARBA00023157"/>
    </source>
</evidence>
<dbReference type="PANTHER" id="PTHR10075">
    <property type="entry name" value="BASIGIN RELATED"/>
    <property type="match status" value="1"/>
</dbReference>
<feature type="region of interest" description="Disordered" evidence="9">
    <location>
        <begin position="1270"/>
        <end position="1308"/>
    </location>
</feature>
<feature type="region of interest" description="Disordered" evidence="9">
    <location>
        <begin position="1115"/>
        <end position="1155"/>
    </location>
</feature>
<feature type="domain" description="Ig-like" evidence="11">
    <location>
        <begin position="438"/>
        <end position="526"/>
    </location>
</feature>
<keyword evidence="2 10" id="KW-0812">Transmembrane</keyword>
<dbReference type="InterPro" id="IPR036116">
    <property type="entry name" value="FN3_sf"/>
</dbReference>
<sequence length="1396" mass="153855">MWTLLKSFVPDYQGKRQQSAAHHFRALVRHHVTPVWTSHSPFRSSKQHSLRANGPPRQDLTESPAEPCVIWVRRNAQQNTKARFATQCIGAYNGYTELEDIHWQLALVKTNHYPQCRRHDNSSTPSYNLSGVFMRCCRRAADTLAGKRRGVLNNLRMATLRDEFRQLPKSIRVATGESATLECVPPRGHPEPTVTWFKDGVQVQPGTGRVRLLAQGALVIADVRPFDQGRYVCRATNMLGTRDSPPALLSVHTKPYFIRVPEDVTTLAEESVKFECKVNGDPKPTVTWRRKDGKMPIGRAYVQEDKSLHIKSVAPADEGIYICESENIVGSASASATLTVFCITPMFSVAKEDQGGTANGEECVASLDQTTNKFDRMQVLMFPGKSHGRFSVSHEGTLTISGVRKEDRGYYVCSALSVVGSSMTKVYLEVTVIADLPPPIIRLGPANQTLPVHTTAQLPCEAEGTPKPVVQWLYNGSPLNSEERPRLMLLGSGMLQIKDLQMSDSGTYTCKASSESGETSWTASLTVDSPHNPNVNFHRSPDSSTFPGPPSPPMVVNTTETSITLTWTRSEKVGASSLKGYTIEYYSSDLQSGWVRVAHRILAETYTIQALRPDSRYIFIIRAENSHGLGVPSPVSETIRTLGMAPQFLPEHSLDEALTKLGACVVNLQDIRALSSTAVKLNWKVQGSKEYVEGFYIRFRDMSGGLQKYNIVTVLNGGALSYVLNDLRKFTKYEFFLVPFYRSVEGPPSNSRSVQTLEDVPTAPPDSVEVHVLNSTAVAIFWSPLPPLHRNGRLRGYSVYVIGDASDFHFNQSTNSTANSLTINNLKKGASYEARVVAVTTAGGGPASRPVHFIIENPAFSTSISTPLQNVVTQPWFIALFGLLLLTAVTVFIIFLLRKRRLEHTKTIITAPVLKQEDIRNCFDSLSGPTCMSPHEALWIDQIAWRASDTIKEPFCEIEALNKMSCASNDLNYSSVYTPLNCSIDATDYAEVDTYNLTTFYKKDISSMPEPYATTTLINPSFHKSLSGSTKDSRSGYSAEESNRTSDKAFDLELKGTGEDGVTHWLLESNEVASPAGDSGSYTADGYGMSTKKTRPKFSRGLTVSRVPLMNWSEIIPPPLEKPPREVGSQINTPGSLRRTPPQDRQPNENLQPSGIQLSQNSKIMQVLPRPPVPSPKTSLHQSSNSLSSSNTHPHQGDAPFRPRANNLIFKLSQSQQLQEQIFSNPFMDHSKQSSLPSLIKEPTAFNTATERQGPRLATLQGHIYQHSYAESDVEDASQPQSCESSVAEDTNFAPSHTPSWSSTAEQSNSSCTSGCSSGASSYHDSVYNEGDFASAVMRAAQNAGFHVNESVISTVPPSAAQDGDNTCKMFRFIGAHGGNVSFYKRSFGIWRFMSQ</sequence>
<keyword evidence="4" id="KW-0677">Repeat</keyword>